<protein>
    <submittedName>
        <fullName evidence="2">Uncharacterized protein</fullName>
    </submittedName>
</protein>
<organism evidence="2 3">
    <name type="scientific">Pedobacter ureilyticus</name>
    <dbReference type="NCBI Taxonomy" id="1393051"/>
    <lineage>
        <taxon>Bacteria</taxon>
        <taxon>Pseudomonadati</taxon>
        <taxon>Bacteroidota</taxon>
        <taxon>Sphingobacteriia</taxon>
        <taxon>Sphingobacteriales</taxon>
        <taxon>Sphingobacteriaceae</taxon>
        <taxon>Pedobacter</taxon>
    </lineage>
</organism>
<keyword evidence="3" id="KW-1185">Reference proteome</keyword>
<name>A0ABW9J1S7_9SPHI</name>
<feature type="transmembrane region" description="Helical" evidence="1">
    <location>
        <begin position="73"/>
        <end position="94"/>
    </location>
</feature>
<dbReference type="EMBL" id="SSHJ02000001">
    <property type="protein sequence ID" value="MFN0254491.1"/>
    <property type="molecule type" value="Genomic_DNA"/>
</dbReference>
<reference evidence="2 3" key="1">
    <citation type="submission" date="2024-12" db="EMBL/GenBank/DDBJ databases">
        <authorList>
            <person name="Hu S."/>
        </authorList>
    </citation>
    <scope>NUCLEOTIDE SEQUENCE [LARGE SCALE GENOMIC DNA]</scope>
    <source>
        <strain evidence="2 3">THG-T11</strain>
    </source>
</reference>
<keyword evidence="1" id="KW-1133">Transmembrane helix</keyword>
<dbReference type="RefSeq" id="WP_138721640.1">
    <property type="nucleotide sequence ID" value="NZ_SSHJ02000001.1"/>
</dbReference>
<feature type="transmembrane region" description="Helical" evidence="1">
    <location>
        <begin position="12"/>
        <end position="30"/>
    </location>
</feature>
<keyword evidence="1" id="KW-0472">Membrane</keyword>
<accession>A0ABW9J1S7</accession>
<proteinExistence type="predicted"/>
<keyword evidence="1" id="KW-0812">Transmembrane</keyword>
<evidence type="ECO:0000256" key="1">
    <source>
        <dbReference type="SAM" id="Phobius"/>
    </source>
</evidence>
<feature type="transmembrane region" description="Helical" evidence="1">
    <location>
        <begin position="130"/>
        <end position="148"/>
    </location>
</feature>
<evidence type="ECO:0000313" key="3">
    <source>
        <dbReference type="Proteomes" id="UP001517247"/>
    </source>
</evidence>
<evidence type="ECO:0000313" key="2">
    <source>
        <dbReference type="EMBL" id="MFN0254491.1"/>
    </source>
</evidence>
<gene>
    <name evidence="2" type="ORF">E6A44_002855</name>
</gene>
<sequence length="221" mass="25424">MGLTLSKQKRNVMIGSAIGAFVLNACWEWIVRDLFLFLGNSVASLISLFYKNYVDTLYENVCNGSSIFDAYPLVVLFAITVFIPFFAIYFFAIFKYLDSNEFEKDFNSETPSLFAKYINLLDTKKASGKIIAITAISFITILCTDMVMQKIVPLSVYNNLEKRILILKPYISQKSYDIFVSDLNRINNLKKFKDLNARINVEFKKNNINFEEYHPIGSNIK</sequence>
<comment type="caution">
    <text evidence="2">The sequence shown here is derived from an EMBL/GenBank/DDBJ whole genome shotgun (WGS) entry which is preliminary data.</text>
</comment>
<dbReference type="Proteomes" id="UP001517247">
    <property type="component" value="Unassembled WGS sequence"/>
</dbReference>